<dbReference type="GO" id="GO:0016042">
    <property type="term" value="P:lipid catabolic process"/>
    <property type="evidence" value="ECO:0007669"/>
    <property type="project" value="UniProtKB-UniRule"/>
</dbReference>
<proteinExistence type="predicted"/>
<dbReference type="InterPro" id="IPR050301">
    <property type="entry name" value="NTE"/>
</dbReference>
<keyword evidence="2 4" id="KW-0442">Lipid degradation</keyword>
<evidence type="ECO:0000256" key="2">
    <source>
        <dbReference type="ARBA" id="ARBA00022963"/>
    </source>
</evidence>
<dbReference type="InterPro" id="IPR045943">
    <property type="entry name" value="DUF6363"/>
</dbReference>
<dbReference type="PANTHER" id="PTHR14226">
    <property type="entry name" value="NEUROPATHY TARGET ESTERASE/SWISS CHEESE D.MELANOGASTER"/>
    <property type="match status" value="1"/>
</dbReference>
<dbReference type="AlphaFoldDB" id="A0A923IYJ8"/>
<dbReference type="InterPro" id="IPR016035">
    <property type="entry name" value="Acyl_Trfase/lysoPLipase"/>
</dbReference>
<keyword evidence="3 4" id="KW-0443">Lipid metabolism</keyword>
<evidence type="ECO:0000313" key="6">
    <source>
        <dbReference type="EMBL" id="MBB6333709.1"/>
    </source>
</evidence>
<dbReference type="PROSITE" id="PS51635">
    <property type="entry name" value="PNPLA"/>
    <property type="match status" value="1"/>
</dbReference>
<dbReference type="CDD" id="cd07208">
    <property type="entry name" value="Pat_hypo_Ecoli_yjju_like"/>
    <property type="match status" value="1"/>
</dbReference>
<keyword evidence="1 4" id="KW-0378">Hydrolase</keyword>
<dbReference type="Pfam" id="PF01734">
    <property type="entry name" value="Patatin"/>
    <property type="match status" value="1"/>
</dbReference>
<feature type="active site" description="Nucleophile" evidence="4">
    <location>
        <position position="52"/>
    </location>
</feature>
<dbReference type="Gene3D" id="3.40.1090.10">
    <property type="entry name" value="Cytosolic phospholipase A2 catalytic domain"/>
    <property type="match status" value="2"/>
</dbReference>
<comment type="caution">
    <text evidence="4">Lacks conserved residue(s) required for the propagation of feature annotation.</text>
</comment>
<dbReference type="InterPro" id="IPR002641">
    <property type="entry name" value="PNPLA_dom"/>
</dbReference>
<dbReference type="PANTHER" id="PTHR14226:SF29">
    <property type="entry name" value="NEUROPATHY TARGET ESTERASE SWS"/>
    <property type="match status" value="1"/>
</dbReference>
<dbReference type="GO" id="GO:0016787">
    <property type="term" value="F:hydrolase activity"/>
    <property type="evidence" value="ECO:0007669"/>
    <property type="project" value="UniProtKB-UniRule"/>
</dbReference>
<gene>
    <name evidence="6" type="ORF">HD592_000274</name>
</gene>
<feature type="domain" description="PNPLA" evidence="5">
    <location>
        <begin position="19"/>
        <end position="192"/>
    </location>
</feature>
<dbReference type="Proteomes" id="UP000617426">
    <property type="component" value="Unassembled WGS sequence"/>
</dbReference>
<comment type="caution">
    <text evidence="6">The sequence shown here is derived from an EMBL/GenBank/DDBJ whole genome shotgun (WGS) entry which is preliminary data.</text>
</comment>
<reference evidence="6" key="1">
    <citation type="submission" date="2020-08" db="EMBL/GenBank/DDBJ databases">
        <title>Sequencing the genomes of 1000 actinobacteria strains.</title>
        <authorList>
            <person name="Klenk H.-P."/>
        </authorList>
    </citation>
    <scope>NUCLEOTIDE SEQUENCE</scope>
    <source>
        <strain evidence="6">DSM 10695</strain>
    </source>
</reference>
<sequence>MPSMTSRTPLVSTVTDTALVFEGGGMRNAYTAAVVSELLAEGLFFDHVSGISAGSSHVCNYVSRDPARSYATFVDIVDDPEFGGLAHLRRGEGLFNAEYIYERIARPEGAMPFDIATFVDNPATTRVGAFNASRGAMRWFAKEDMSTLETLGPAVRASSTLPILMPPTVIDGDVYVDGALGPNGGIPLDAPMRDGYSKFLVIATRPRDYVKGAMRPVVGAALKMRFRDLPSVYEGVARRPARYNAAREKLFDLEARGRAYLFFPETMPISNTQMRKSRLETAYRSGLAQIRREMPAIRDFLGV</sequence>
<organism evidence="6 7">
    <name type="scientific">Schaalia hyovaginalis</name>
    <dbReference type="NCBI Taxonomy" id="29316"/>
    <lineage>
        <taxon>Bacteria</taxon>
        <taxon>Bacillati</taxon>
        <taxon>Actinomycetota</taxon>
        <taxon>Actinomycetes</taxon>
        <taxon>Actinomycetales</taxon>
        <taxon>Actinomycetaceae</taxon>
        <taxon>Schaalia</taxon>
    </lineage>
</organism>
<dbReference type="Pfam" id="PF19890">
    <property type="entry name" value="DUF6363"/>
    <property type="match status" value="1"/>
</dbReference>
<evidence type="ECO:0000256" key="3">
    <source>
        <dbReference type="ARBA" id="ARBA00023098"/>
    </source>
</evidence>
<dbReference type="InterPro" id="IPR037483">
    <property type="entry name" value="YjjU-like"/>
</dbReference>
<keyword evidence="7" id="KW-1185">Reference proteome</keyword>
<feature type="short sequence motif" description="DGA/G" evidence="4">
    <location>
        <begin position="177"/>
        <end position="179"/>
    </location>
</feature>
<name>A0A923IYJ8_9ACTO</name>
<feature type="short sequence motif" description="GXSXG" evidence="4">
    <location>
        <begin position="50"/>
        <end position="54"/>
    </location>
</feature>
<protein>
    <submittedName>
        <fullName evidence="6">Patatin/cPLA2 family phospholipase</fullName>
    </submittedName>
</protein>
<accession>A0A923IYJ8</accession>
<dbReference type="EMBL" id="JACHMK010000001">
    <property type="protein sequence ID" value="MBB6333709.1"/>
    <property type="molecule type" value="Genomic_DNA"/>
</dbReference>
<evidence type="ECO:0000259" key="5">
    <source>
        <dbReference type="PROSITE" id="PS51635"/>
    </source>
</evidence>
<evidence type="ECO:0000256" key="4">
    <source>
        <dbReference type="PROSITE-ProRule" id="PRU01161"/>
    </source>
</evidence>
<feature type="active site" description="Proton acceptor" evidence="4">
    <location>
        <position position="177"/>
    </location>
</feature>
<evidence type="ECO:0000313" key="7">
    <source>
        <dbReference type="Proteomes" id="UP000617426"/>
    </source>
</evidence>
<evidence type="ECO:0000256" key="1">
    <source>
        <dbReference type="ARBA" id="ARBA00022801"/>
    </source>
</evidence>
<dbReference type="SUPFAM" id="SSF52151">
    <property type="entry name" value="FabD/lysophospholipase-like"/>
    <property type="match status" value="1"/>
</dbReference>